<gene>
    <name evidence="3" type="ORF">D9613_001051</name>
</gene>
<protein>
    <submittedName>
        <fullName evidence="3">Uncharacterized protein</fullName>
    </submittedName>
</protein>
<proteinExistence type="predicted"/>
<keyword evidence="2" id="KW-0812">Transmembrane</keyword>
<evidence type="ECO:0000256" key="1">
    <source>
        <dbReference type="SAM" id="MobiDB-lite"/>
    </source>
</evidence>
<accession>A0A8H4VUJ5</accession>
<keyword evidence="2" id="KW-1133">Transmembrane helix</keyword>
<feature type="compositionally biased region" description="Low complexity" evidence="1">
    <location>
        <begin position="167"/>
        <end position="186"/>
    </location>
</feature>
<reference evidence="3 4" key="1">
    <citation type="submission" date="2019-12" db="EMBL/GenBank/DDBJ databases">
        <authorList>
            <person name="Floudas D."/>
            <person name="Bentzer J."/>
            <person name="Ahren D."/>
            <person name="Johansson T."/>
            <person name="Persson P."/>
            <person name="Tunlid A."/>
        </authorList>
    </citation>
    <scope>NUCLEOTIDE SEQUENCE [LARGE SCALE GENOMIC DNA]</scope>
    <source>
        <strain evidence="3 4">CBS 102.39</strain>
    </source>
</reference>
<feature type="region of interest" description="Disordered" evidence="1">
    <location>
        <begin position="1"/>
        <end position="28"/>
    </location>
</feature>
<evidence type="ECO:0000313" key="4">
    <source>
        <dbReference type="Proteomes" id="UP000521872"/>
    </source>
</evidence>
<evidence type="ECO:0000256" key="2">
    <source>
        <dbReference type="SAM" id="Phobius"/>
    </source>
</evidence>
<feature type="compositionally biased region" description="Pro residues" evidence="1">
    <location>
        <begin position="18"/>
        <end position="28"/>
    </location>
</feature>
<evidence type="ECO:0000313" key="3">
    <source>
        <dbReference type="EMBL" id="KAF4620850.1"/>
    </source>
</evidence>
<dbReference type="AlphaFoldDB" id="A0A8H4VUJ5"/>
<dbReference type="Proteomes" id="UP000521872">
    <property type="component" value="Unassembled WGS sequence"/>
</dbReference>
<feature type="region of interest" description="Disordered" evidence="1">
    <location>
        <begin position="166"/>
        <end position="186"/>
    </location>
</feature>
<keyword evidence="4" id="KW-1185">Reference proteome</keyword>
<keyword evidence="2" id="KW-0472">Membrane</keyword>
<feature type="transmembrane region" description="Helical" evidence="2">
    <location>
        <begin position="67"/>
        <end position="89"/>
    </location>
</feature>
<name>A0A8H4VUJ5_9AGAR</name>
<comment type="caution">
    <text evidence="3">The sequence shown here is derived from an EMBL/GenBank/DDBJ whole genome shotgun (WGS) entry which is preliminary data.</text>
</comment>
<organism evidence="3 4">
    <name type="scientific">Agrocybe pediades</name>
    <dbReference type="NCBI Taxonomy" id="84607"/>
    <lineage>
        <taxon>Eukaryota</taxon>
        <taxon>Fungi</taxon>
        <taxon>Dikarya</taxon>
        <taxon>Basidiomycota</taxon>
        <taxon>Agaricomycotina</taxon>
        <taxon>Agaricomycetes</taxon>
        <taxon>Agaricomycetidae</taxon>
        <taxon>Agaricales</taxon>
        <taxon>Agaricineae</taxon>
        <taxon>Strophariaceae</taxon>
        <taxon>Agrocybe</taxon>
    </lineage>
</organism>
<dbReference type="EMBL" id="JAACJL010000015">
    <property type="protein sequence ID" value="KAF4620850.1"/>
    <property type="molecule type" value="Genomic_DNA"/>
</dbReference>
<sequence>MIVDPTEQSPLKAGGSPPSSPVQGGPPPPPYSAVPLNPFVLAHRQAASARGQNKSTWALPVLRFAKAFVLAVFLLVIVCMSIESIELAVNFKYPWTTTRITGSVFGNGPGSSNLPIITGAWFRGPRLPIKLPHKCNCEPAMDKTPQIPSMPGRVLPIQYPPSIIREAPLPTSSPSASTGALAPTPT</sequence>